<gene>
    <name evidence="2" type="ORF">H5P27_08700</name>
</gene>
<dbReference type="EMBL" id="JACHVC010000008">
    <property type="protein sequence ID" value="MBC2606123.1"/>
    <property type="molecule type" value="Genomic_DNA"/>
</dbReference>
<dbReference type="AlphaFoldDB" id="A0A7X1E8G4"/>
<name>A0A7X1E8G4_9BACT</name>
<evidence type="ECO:0000313" key="3">
    <source>
        <dbReference type="Proteomes" id="UP000526501"/>
    </source>
</evidence>
<proteinExistence type="predicted"/>
<keyword evidence="1" id="KW-0732">Signal</keyword>
<feature type="chain" id="PRO_5030685724" evidence="1">
    <location>
        <begin position="20"/>
        <end position="165"/>
    </location>
</feature>
<reference evidence="2 3" key="1">
    <citation type="submission" date="2020-07" db="EMBL/GenBank/DDBJ databases">
        <authorList>
            <person name="Feng X."/>
        </authorList>
    </citation>
    <scope>NUCLEOTIDE SEQUENCE [LARGE SCALE GENOMIC DNA]</scope>
    <source>
        <strain evidence="2 3">JCM23202</strain>
    </source>
</reference>
<sequence length="165" mass="18305">MKKALSLAAMLFAAPSLIAHDSFEITLEIQQKRKTIEVRMEMACSTATAATDPEPSNGVLFEPAEFSEWEEKFLAAAPELIHLVDNNGALPLKSTSSKLSREDDVLILYSYESAEDLPLEIQAPMLNRFPDMGFGVLVTFRDKAGKWYPPFVLFLDSQQAPLPAI</sequence>
<feature type="signal peptide" evidence="1">
    <location>
        <begin position="1"/>
        <end position="19"/>
    </location>
</feature>
<dbReference type="RefSeq" id="WP_185660016.1">
    <property type="nucleotide sequence ID" value="NZ_CAWPOO010000008.1"/>
</dbReference>
<dbReference type="Proteomes" id="UP000526501">
    <property type="component" value="Unassembled WGS sequence"/>
</dbReference>
<keyword evidence="3" id="KW-1185">Reference proteome</keyword>
<protein>
    <submittedName>
        <fullName evidence="2">Uncharacterized protein</fullName>
    </submittedName>
</protein>
<evidence type="ECO:0000256" key="1">
    <source>
        <dbReference type="SAM" id="SignalP"/>
    </source>
</evidence>
<accession>A0A7X1E8G4</accession>
<evidence type="ECO:0000313" key="2">
    <source>
        <dbReference type="EMBL" id="MBC2606123.1"/>
    </source>
</evidence>
<comment type="caution">
    <text evidence="2">The sequence shown here is derived from an EMBL/GenBank/DDBJ whole genome shotgun (WGS) entry which is preliminary data.</text>
</comment>
<organism evidence="2 3">
    <name type="scientific">Pelagicoccus albus</name>
    <dbReference type="NCBI Taxonomy" id="415222"/>
    <lineage>
        <taxon>Bacteria</taxon>
        <taxon>Pseudomonadati</taxon>
        <taxon>Verrucomicrobiota</taxon>
        <taxon>Opitutia</taxon>
        <taxon>Puniceicoccales</taxon>
        <taxon>Pelagicoccaceae</taxon>
        <taxon>Pelagicoccus</taxon>
    </lineage>
</organism>